<dbReference type="HOGENOM" id="CLU_106757_1_0_4"/>
<protein>
    <recommendedName>
        <fullName evidence="5">Dual-action ribosomal maturation protein DarP</fullName>
    </recommendedName>
    <alternativeName>
        <fullName evidence="5">Large ribosomal subunit assembly factor DarP</fullName>
    </alternativeName>
</protein>
<dbReference type="NCBIfam" id="NF003593">
    <property type="entry name" value="PRK05255.1-1"/>
    <property type="match status" value="1"/>
</dbReference>
<comment type="function">
    <text evidence="5">Member of a network of 50S ribosomal subunit biogenesis factors which assembles along the 30S-50S interface, preventing incorrect 23S rRNA structures from forming. Promotes peptidyl transferase center (PTC) maturation.</text>
</comment>
<proteinExistence type="inferred from homology"/>
<dbReference type="InterPro" id="IPR006839">
    <property type="entry name" value="DarP"/>
</dbReference>
<organism evidence="6">
    <name type="scientific">Accumulibacter regalis</name>
    <dbReference type="NCBI Taxonomy" id="522306"/>
    <lineage>
        <taxon>Bacteria</taxon>
        <taxon>Pseudomonadati</taxon>
        <taxon>Pseudomonadota</taxon>
        <taxon>Betaproteobacteria</taxon>
        <taxon>Candidatus Accumulibacter</taxon>
    </lineage>
</organism>
<reference evidence="6" key="2">
    <citation type="submission" date="2009-09" db="EMBL/GenBank/DDBJ databases">
        <title>Complete sequence of chromosome of Candidatus Accumulibacter phosphatis clade IIA str. UW-1.</title>
        <authorList>
            <consortium name="US DOE Joint Genome Institute"/>
            <person name="Martin H.G."/>
            <person name="Ivanova N."/>
            <person name="Kunin V."/>
            <person name="Warnecke F."/>
            <person name="Barry K."/>
            <person name="He S."/>
            <person name="Salamov A."/>
            <person name="Szeto E."/>
            <person name="Dalin E."/>
            <person name="Pangilinan J.L."/>
            <person name="Lapidus A."/>
            <person name="Lowry S."/>
            <person name="Kyrpides N.C."/>
            <person name="McMahon K.D."/>
            <person name="Hugenholtz P."/>
        </authorList>
    </citation>
    <scope>NUCLEOTIDE SEQUENCE [LARGE SCALE GENOMIC DNA]</scope>
    <source>
        <strain evidence="6">UW-1</strain>
    </source>
</reference>
<dbReference type="KEGG" id="app:CAP2UW1_0558"/>
<dbReference type="AlphaFoldDB" id="C7RLL3"/>
<evidence type="ECO:0000256" key="3">
    <source>
        <dbReference type="ARBA" id="ARBA00022730"/>
    </source>
</evidence>
<dbReference type="GO" id="GO:0005829">
    <property type="term" value="C:cytosol"/>
    <property type="evidence" value="ECO:0007669"/>
    <property type="project" value="TreeGrafter"/>
</dbReference>
<evidence type="ECO:0000313" key="6">
    <source>
        <dbReference type="EMBL" id="ACV33907.1"/>
    </source>
</evidence>
<dbReference type="PANTHER" id="PTHR38101:SF1">
    <property type="entry name" value="UPF0307 PROTEIN YJGA"/>
    <property type="match status" value="1"/>
</dbReference>
<keyword evidence="2 5" id="KW-0690">Ribosome biogenesis</keyword>
<keyword evidence="3 5" id="KW-0699">rRNA-binding</keyword>
<comment type="similarity">
    <text evidence="5">Belongs to the DarP family.</text>
</comment>
<dbReference type="GO" id="GO:0019843">
    <property type="term" value="F:rRNA binding"/>
    <property type="evidence" value="ECO:0007669"/>
    <property type="project" value="UniProtKB-UniRule"/>
</dbReference>
<dbReference type="eggNOG" id="COG3028">
    <property type="taxonomic scope" value="Bacteria"/>
</dbReference>
<dbReference type="HAMAP" id="MF_00765">
    <property type="entry name" value="DarP"/>
    <property type="match status" value="1"/>
</dbReference>
<keyword evidence="4 5" id="KW-0694">RNA-binding</keyword>
<dbReference type="PIRSF" id="PIRSF016183">
    <property type="entry name" value="UCP016183"/>
    <property type="match status" value="1"/>
</dbReference>
<dbReference type="Pfam" id="PF04751">
    <property type="entry name" value="DarP"/>
    <property type="match status" value="1"/>
</dbReference>
<evidence type="ECO:0000256" key="2">
    <source>
        <dbReference type="ARBA" id="ARBA00022517"/>
    </source>
</evidence>
<name>C7RLL3_ACCRE</name>
<gene>
    <name evidence="5" type="primary">darP</name>
    <name evidence="6" type="ordered locus">CAP2UW1_0558</name>
</gene>
<dbReference type="GO" id="GO:0043022">
    <property type="term" value="F:ribosome binding"/>
    <property type="evidence" value="ECO:0007669"/>
    <property type="project" value="UniProtKB-UniRule"/>
</dbReference>
<dbReference type="Gene3D" id="1.10.60.30">
    <property type="entry name" value="PSPTO4464-like domains"/>
    <property type="match status" value="2"/>
</dbReference>
<comment type="subcellular location">
    <subcellularLocation>
        <location evidence="5">Cytoplasm</location>
    </subcellularLocation>
    <text evidence="5">Associates with late stage pre-50S ribosomal subunits.</text>
</comment>
<dbReference type="InterPro" id="IPR023153">
    <property type="entry name" value="DarP_sf"/>
</dbReference>
<keyword evidence="1 5" id="KW-0963">Cytoplasm</keyword>
<evidence type="ECO:0000256" key="4">
    <source>
        <dbReference type="ARBA" id="ARBA00022884"/>
    </source>
</evidence>
<sequence>MNIPEEEPAPPSKTQRKRAMEELQALGEELVGLAPDRVRKIDLPDDLRAAVREAQRMLRRDDARRRQMQYIGRLMRDVDAEPIRAALAVIRGESVDETARLHRIERMRSELLADERVLYEIAQRCQSVDLQQLRALRRSALLELEKGKPPRSYRAIFQILKELEPPDDAAPTDDEHDDQ</sequence>
<dbReference type="EMBL" id="CP001715">
    <property type="protein sequence ID" value="ACV33907.1"/>
    <property type="molecule type" value="Genomic_DNA"/>
</dbReference>
<dbReference type="PANTHER" id="PTHR38101">
    <property type="entry name" value="UPF0307 PROTEIN YJGA"/>
    <property type="match status" value="1"/>
</dbReference>
<evidence type="ECO:0000256" key="1">
    <source>
        <dbReference type="ARBA" id="ARBA00022490"/>
    </source>
</evidence>
<dbReference type="SUPFAM" id="SSF158710">
    <property type="entry name" value="PSPTO4464-like"/>
    <property type="match status" value="1"/>
</dbReference>
<accession>C7RLL3</accession>
<dbReference type="CDD" id="cd16331">
    <property type="entry name" value="YjgA-like"/>
    <property type="match status" value="1"/>
</dbReference>
<dbReference type="OrthoDB" id="5293604at2"/>
<dbReference type="GO" id="GO:1902626">
    <property type="term" value="P:assembly of large subunit precursor of preribosome"/>
    <property type="evidence" value="ECO:0007669"/>
    <property type="project" value="UniProtKB-UniRule"/>
</dbReference>
<evidence type="ECO:0000256" key="5">
    <source>
        <dbReference type="HAMAP-Rule" id="MF_00765"/>
    </source>
</evidence>
<dbReference type="STRING" id="522306.CAP2UW1_0558"/>
<reference evidence="6" key="1">
    <citation type="submission" date="2009-08" db="EMBL/GenBank/DDBJ databases">
        <authorList>
            <consortium name="US DOE Joint Genome Institute"/>
            <person name="Lucas S."/>
            <person name="Copeland A."/>
            <person name="Lapidus A."/>
            <person name="Glavina del Rio T."/>
            <person name="Dalin E."/>
            <person name="Tice H."/>
            <person name="Bruce D."/>
            <person name="Barry K."/>
            <person name="Pitluck S."/>
            <person name="Lowry S."/>
            <person name="Larimer F."/>
            <person name="Land M."/>
            <person name="Hauser L."/>
            <person name="Kyrpides N."/>
            <person name="Ivanova N."/>
            <person name="McMahon K.D."/>
            <person name="Hugenholtz P."/>
        </authorList>
    </citation>
    <scope>NUCLEOTIDE SEQUENCE</scope>
    <source>
        <strain evidence="6">UW-1</strain>
    </source>
</reference>